<sequence length="299" mass="32990">MLFLVLSLAIIAGYALGWRLGLQQKREFIYAATQAAAEQLAPEPDTTTTPPTPHSATDSAPESEPSDHAPARAGAEREKGVDGTTVAPDGAAEAANQPVSTVSAEELESIKHELAQNMGAYGSELGFEPDEIRLSESALYRAQHLGMTEDQLRSAVANSTSWIREGDSFRYKAEGFDFIVDIDRTVVLKVFPADKHSATTAQSKANRVQRKVVRKQRKKRLKAGPSQRGPLPSTPKEMKKLLESRGFVVALGKKHYSVTHPDQRGKRMTMPCTPEDVRWSENFRSQMRMVFGIDLRDVN</sequence>
<reference evidence="2 3" key="1">
    <citation type="submission" date="2023-07" db="EMBL/GenBank/DDBJ databases">
        <title>Sequencing the genomes of 1000 actinobacteria strains.</title>
        <authorList>
            <person name="Klenk H.-P."/>
        </authorList>
    </citation>
    <scope>NUCLEOTIDE SEQUENCE [LARGE SCALE GENOMIC DNA]</scope>
    <source>
        <strain evidence="2 3">DSM 44508</strain>
    </source>
</reference>
<evidence type="ECO:0000313" key="2">
    <source>
        <dbReference type="EMBL" id="MDR7355180.1"/>
    </source>
</evidence>
<name>A0ABU2B992_9CORY</name>
<evidence type="ECO:0000313" key="3">
    <source>
        <dbReference type="Proteomes" id="UP001183619"/>
    </source>
</evidence>
<dbReference type="RefSeq" id="WP_277105664.1">
    <property type="nucleotide sequence ID" value="NZ_BAAAJS010000036.1"/>
</dbReference>
<dbReference type="EMBL" id="JAVDYF010000001">
    <property type="protein sequence ID" value="MDR7355180.1"/>
    <property type="molecule type" value="Genomic_DNA"/>
</dbReference>
<protein>
    <submittedName>
        <fullName evidence="2">RNA binding protein YcfA (HicA-like mRNA interferase family)</fullName>
    </submittedName>
</protein>
<keyword evidence="3" id="KW-1185">Reference proteome</keyword>
<gene>
    <name evidence="2" type="ORF">J2S37_001718</name>
</gene>
<feature type="compositionally biased region" description="Basic residues" evidence="1">
    <location>
        <begin position="213"/>
        <end position="222"/>
    </location>
</feature>
<dbReference type="Proteomes" id="UP001183619">
    <property type="component" value="Unassembled WGS sequence"/>
</dbReference>
<organism evidence="2 3">
    <name type="scientific">Corynebacterium felinum</name>
    <dbReference type="NCBI Taxonomy" id="131318"/>
    <lineage>
        <taxon>Bacteria</taxon>
        <taxon>Bacillati</taxon>
        <taxon>Actinomycetota</taxon>
        <taxon>Actinomycetes</taxon>
        <taxon>Mycobacteriales</taxon>
        <taxon>Corynebacteriaceae</taxon>
        <taxon>Corynebacterium</taxon>
    </lineage>
</organism>
<evidence type="ECO:0000256" key="1">
    <source>
        <dbReference type="SAM" id="MobiDB-lite"/>
    </source>
</evidence>
<feature type="region of interest" description="Disordered" evidence="1">
    <location>
        <begin position="213"/>
        <end position="236"/>
    </location>
</feature>
<feature type="compositionally biased region" description="Basic and acidic residues" evidence="1">
    <location>
        <begin position="65"/>
        <end position="81"/>
    </location>
</feature>
<accession>A0ABU2B992</accession>
<comment type="caution">
    <text evidence="2">The sequence shown here is derived from an EMBL/GenBank/DDBJ whole genome shotgun (WGS) entry which is preliminary data.</text>
</comment>
<feature type="region of interest" description="Disordered" evidence="1">
    <location>
        <begin position="39"/>
        <end position="100"/>
    </location>
</feature>
<feature type="compositionally biased region" description="Low complexity" evidence="1">
    <location>
        <begin position="39"/>
        <end position="60"/>
    </location>
</feature>
<proteinExistence type="predicted"/>